<evidence type="ECO:0000256" key="2">
    <source>
        <dbReference type="SAM" id="Phobius"/>
    </source>
</evidence>
<comment type="similarity">
    <text evidence="1">Belongs to the EamA transporter family.</text>
</comment>
<feature type="transmembrane region" description="Helical" evidence="2">
    <location>
        <begin position="274"/>
        <end position="292"/>
    </location>
</feature>
<feature type="domain" description="EamA" evidence="3">
    <location>
        <begin position="15"/>
        <end position="146"/>
    </location>
</feature>
<dbReference type="PANTHER" id="PTHR12715:SF4">
    <property type="entry name" value="EAMA DOMAIN-CONTAINING PROTEIN"/>
    <property type="match status" value="1"/>
</dbReference>
<keyword evidence="2" id="KW-0812">Transmembrane</keyword>
<evidence type="ECO:0000256" key="1">
    <source>
        <dbReference type="ARBA" id="ARBA00007362"/>
    </source>
</evidence>
<feature type="domain" description="EamA" evidence="3">
    <location>
        <begin position="157"/>
        <end position="290"/>
    </location>
</feature>
<evidence type="ECO:0000313" key="5">
    <source>
        <dbReference type="Proteomes" id="UP001501803"/>
    </source>
</evidence>
<dbReference type="InterPro" id="IPR000620">
    <property type="entry name" value="EamA_dom"/>
</dbReference>
<keyword evidence="5" id="KW-1185">Reference proteome</keyword>
<dbReference type="InterPro" id="IPR037185">
    <property type="entry name" value="EmrE-like"/>
</dbReference>
<dbReference type="InterPro" id="IPR052756">
    <property type="entry name" value="Alkyne_AA_exporter"/>
</dbReference>
<dbReference type="SUPFAM" id="SSF103481">
    <property type="entry name" value="Multidrug resistance efflux transporter EmrE"/>
    <property type="match status" value="2"/>
</dbReference>
<dbReference type="EMBL" id="BAABCN010000017">
    <property type="protein sequence ID" value="GAA3893412.1"/>
    <property type="molecule type" value="Genomic_DNA"/>
</dbReference>
<feature type="transmembrane region" description="Helical" evidence="2">
    <location>
        <begin position="219"/>
        <end position="239"/>
    </location>
</feature>
<accession>A0ABP7L3E4</accession>
<feature type="transmembrane region" description="Helical" evidence="2">
    <location>
        <begin position="156"/>
        <end position="175"/>
    </location>
</feature>
<feature type="transmembrane region" description="Helical" evidence="2">
    <location>
        <begin position="130"/>
        <end position="150"/>
    </location>
</feature>
<name>A0ABP7L3E4_9MICO</name>
<feature type="transmembrane region" description="Helical" evidence="2">
    <location>
        <begin position="187"/>
        <end position="207"/>
    </location>
</feature>
<reference evidence="5" key="1">
    <citation type="journal article" date="2019" name="Int. J. Syst. Evol. Microbiol.">
        <title>The Global Catalogue of Microorganisms (GCM) 10K type strain sequencing project: providing services to taxonomists for standard genome sequencing and annotation.</title>
        <authorList>
            <consortium name="The Broad Institute Genomics Platform"/>
            <consortium name="The Broad Institute Genome Sequencing Center for Infectious Disease"/>
            <person name="Wu L."/>
            <person name="Ma J."/>
        </authorList>
    </citation>
    <scope>NUCLEOTIDE SEQUENCE [LARGE SCALE GENOMIC DNA]</scope>
    <source>
        <strain evidence="5">JCM 17021</strain>
    </source>
</reference>
<protein>
    <submittedName>
        <fullName evidence="4">DMT family transporter</fullName>
    </submittedName>
</protein>
<dbReference type="Proteomes" id="UP001501803">
    <property type="component" value="Unassembled WGS sequence"/>
</dbReference>
<keyword evidence="2" id="KW-0472">Membrane</keyword>
<feature type="transmembrane region" description="Helical" evidence="2">
    <location>
        <begin position="251"/>
        <end position="268"/>
    </location>
</feature>
<keyword evidence="2" id="KW-1133">Transmembrane helix</keyword>
<proteinExistence type="inferred from homology"/>
<feature type="transmembrane region" description="Helical" evidence="2">
    <location>
        <begin position="41"/>
        <end position="64"/>
    </location>
</feature>
<dbReference type="Pfam" id="PF00892">
    <property type="entry name" value="EamA"/>
    <property type="match status" value="2"/>
</dbReference>
<feature type="transmembrane region" description="Helical" evidence="2">
    <location>
        <begin position="101"/>
        <end position="123"/>
    </location>
</feature>
<organism evidence="4 5">
    <name type="scientific">Leifsonia kafniensis</name>
    <dbReference type="NCBI Taxonomy" id="475957"/>
    <lineage>
        <taxon>Bacteria</taxon>
        <taxon>Bacillati</taxon>
        <taxon>Actinomycetota</taxon>
        <taxon>Actinomycetes</taxon>
        <taxon>Micrococcales</taxon>
        <taxon>Microbacteriaceae</taxon>
        <taxon>Leifsonia</taxon>
    </lineage>
</organism>
<gene>
    <name evidence="4" type="ORF">GCM10022381_38880</name>
</gene>
<dbReference type="PANTHER" id="PTHR12715">
    <property type="entry name" value="TRANSPORTER, DRUG/METABOLITE EXPORTER FAMILY"/>
    <property type="match status" value="1"/>
</dbReference>
<comment type="caution">
    <text evidence="4">The sequence shown here is derived from an EMBL/GenBank/DDBJ whole genome shotgun (WGS) entry which is preliminary data.</text>
</comment>
<evidence type="ECO:0000313" key="4">
    <source>
        <dbReference type="EMBL" id="GAA3893412.1"/>
    </source>
</evidence>
<evidence type="ECO:0000259" key="3">
    <source>
        <dbReference type="Pfam" id="PF00892"/>
    </source>
</evidence>
<sequence>MVFVGKAEAMRSPRALLSGLGVVVLWASAFPAIRVAAPELGVAGLSLARLVIAALLLLVLAPILKVRIPARRDLPLILACAFFGMAAYQVLLNWGELDVPAGTASIIVAAAPLVSVAIAAGLLGERLTGLKIIGSAVALAGVALVSLTRSGFTASSALWIVIAAMVVQGIYHPLTKPLLKKYSGLEVATYCMVGGAVMLLPTVPFAWADLGQASPAAWWAAGYLAALPSALGFVLWGYAVARMSMATSTSLLYLVPPVAVLISFLWLGEVPYPGELVGGAVVIVGVVTVVLGDRLRARWSGHPLAEPPPVVERVETRSRDLDTLDQRSS</sequence>
<feature type="transmembrane region" description="Helical" evidence="2">
    <location>
        <begin position="76"/>
        <end position="95"/>
    </location>
</feature>
<dbReference type="Gene3D" id="1.10.3730.20">
    <property type="match status" value="1"/>
</dbReference>